<dbReference type="RefSeq" id="XP_033584027.1">
    <property type="nucleotide sequence ID" value="XM_033728929.1"/>
</dbReference>
<dbReference type="GeneID" id="54469822"/>
<organism evidence="1">
    <name type="scientific">Mytilinidion resinicola</name>
    <dbReference type="NCBI Taxonomy" id="574789"/>
    <lineage>
        <taxon>Eukaryota</taxon>
        <taxon>Fungi</taxon>
        <taxon>Dikarya</taxon>
        <taxon>Ascomycota</taxon>
        <taxon>Pezizomycotina</taxon>
        <taxon>Dothideomycetes</taxon>
        <taxon>Pleosporomycetidae</taxon>
        <taxon>Mytilinidiales</taxon>
        <taxon>Mytilinidiaceae</taxon>
        <taxon>Mytilinidion</taxon>
    </lineage>
</organism>
<protein>
    <submittedName>
        <fullName evidence="1 3">Uncharacterized protein</fullName>
    </submittedName>
</protein>
<proteinExistence type="predicted"/>
<evidence type="ECO:0000313" key="3">
    <source>
        <dbReference type="RefSeq" id="XP_033584027.1"/>
    </source>
</evidence>
<reference evidence="3" key="3">
    <citation type="submission" date="2025-04" db="UniProtKB">
        <authorList>
            <consortium name="RefSeq"/>
        </authorList>
    </citation>
    <scope>IDENTIFICATION</scope>
    <source>
        <strain evidence="3">CBS 304.34</strain>
    </source>
</reference>
<dbReference type="Proteomes" id="UP000504636">
    <property type="component" value="Unplaced"/>
</dbReference>
<evidence type="ECO:0000313" key="1">
    <source>
        <dbReference type="EMBL" id="KAF2817063.1"/>
    </source>
</evidence>
<gene>
    <name evidence="1 3" type="ORF">BDZ99DRAFT_8228</name>
</gene>
<dbReference type="AlphaFoldDB" id="A0A6A6Z8K7"/>
<accession>A0A6A6Z8K7</accession>
<name>A0A6A6Z8K7_9PEZI</name>
<dbReference type="EMBL" id="MU003692">
    <property type="protein sequence ID" value="KAF2817063.1"/>
    <property type="molecule type" value="Genomic_DNA"/>
</dbReference>
<evidence type="ECO:0000313" key="2">
    <source>
        <dbReference type="Proteomes" id="UP000504636"/>
    </source>
</evidence>
<keyword evidence="2" id="KW-1185">Reference proteome</keyword>
<sequence>MPEATVSAAAGPADNLSTLRRTHTQGVATAKSLACQLGVYTTAGGHAAQQRGVLGSPPVPIICSRPPARISHVVLRRQIASASALAVSVSGQAWDADGGRRLALLVAQPGIFRSPESLAPPAPRFKDQARVDCNLASAGMDPVARRAEWGGCFV</sequence>
<reference evidence="3" key="2">
    <citation type="submission" date="2020-04" db="EMBL/GenBank/DDBJ databases">
        <authorList>
            <consortium name="NCBI Genome Project"/>
        </authorList>
    </citation>
    <scope>NUCLEOTIDE SEQUENCE</scope>
    <source>
        <strain evidence="3">CBS 304.34</strain>
    </source>
</reference>
<reference evidence="1 3" key="1">
    <citation type="journal article" date="2020" name="Stud. Mycol.">
        <title>101 Dothideomycetes genomes: a test case for predicting lifestyles and emergence of pathogens.</title>
        <authorList>
            <person name="Haridas S."/>
            <person name="Albert R."/>
            <person name="Binder M."/>
            <person name="Bloem J."/>
            <person name="Labutti K."/>
            <person name="Salamov A."/>
            <person name="Andreopoulos B."/>
            <person name="Baker S."/>
            <person name="Barry K."/>
            <person name="Bills G."/>
            <person name="Bluhm B."/>
            <person name="Cannon C."/>
            <person name="Castanera R."/>
            <person name="Culley D."/>
            <person name="Daum C."/>
            <person name="Ezra D."/>
            <person name="Gonzalez J."/>
            <person name="Henrissat B."/>
            <person name="Kuo A."/>
            <person name="Liang C."/>
            <person name="Lipzen A."/>
            <person name="Lutzoni F."/>
            <person name="Magnuson J."/>
            <person name="Mondo S."/>
            <person name="Nolan M."/>
            <person name="Ohm R."/>
            <person name="Pangilinan J."/>
            <person name="Park H.-J."/>
            <person name="Ramirez L."/>
            <person name="Alfaro M."/>
            <person name="Sun H."/>
            <person name="Tritt A."/>
            <person name="Yoshinaga Y."/>
            <person name="Zwiers L.-H."/>
            <person name="Turgeon B."/>
            <person name="Goodwin S."/>
            <person name="Spatafora J."/>
            <person name="Crous P."/>
            <person name="Grigoriev I."/>
        </authorList>
    </citation>
    <scope>NUCLEOTIDE SEQUENCE</scope>
    <source>
        <strain evidence="1 3">CBS 304.34</strain>
    </source>
</reference>